<protein>
    <submittedName>
        <fullName evidence="1">Uncharacterized protein</fullName>
    </submittedName>
</protein>
<proteinExistence type="predicted"/>
<gene>
    <name evidence="1" type="ORF">A2W52_03950</name>
</gene>
<comment type="caution">
    <text evidence="1">The sequence shown here is derived from an EMBL/GenBank/DDBJ whole genome shotgun (WGS) entry which is preliminary data.</text>
</comment>
<name>A0A1G2ME99_9BACT</name>
<reference evidence="1 2" key="1">
    <citation type="journal article" date="2016" name="Nat. Commun.">
        <title>Thousands of microbial genomes shed light on interconnected biogeochemical processes in an aquifer system.</title>
        <authorList>
            <person name="Anantharaman K."/>
            <person name="Brown C.T."/>
            <person name="Hug L.A."/>
            <person name="Sharon I."/>
            <person name="Castelle C.J."/>
            <person name="Probst A.J."/>
            <person name="Thomas B.C."/>
            <person name="Singh A."/>
            <person name="Wilkins M.J."/>
            <person name="Karaoz U."/>
            <person name="Brodie E.L."/>
            <person name="Williams K.H."/>
            <person name="Hubbard S.S."/>
            <person name="Banfield J.F."/>
        </authorList>
    </citation>
    <scope>NUCLEOTIDE SEQUENCE [LARGE SCALE GENOMIC DNA]</scope>
</reference>
<sequence>MNKVFLFTRTKATVASSGIDSPGIVSTIMTAIGRTVRVRTSVTIGAGAIVADRVITSLLLVANESEVAVRFKNGADIPAFVTRRDSRRNLAELLPSSRALSSAKRLALLTSSPDPKVGKMGEIGHPLLVVCTDADALQVHVGSTLYGIEVMKRLEESWNIRPNAPMGLIGGGVWSTDGTFMGLALGEKDPFFETGSRESSFPKVYALPGREVMEFAESSV</sequence>
<dbReference type="Proteomes" id="UP000176493">
    <property type="component" value="Unassembled WGS sequence"/>
</dbReference>
<dbReference type="EMBL" id="MHRJ01000031">
    <property type="protein sequence ID" value="OHA22143.1"/>
    <property type="molecule type" value="Genomic_DNA"/>
</dbReference>
<evidence type="ECO:0000313" key="2">
    <source>
        <dbReference type="Proteomes" id="UP000176493"/>
    </source>
</evidence>
<organism evidence="1 2">
    <name type="scientific">Candidatus Taylorbacteria bacterium RIFCSPHIGHO2_02_49_25</name>
    <dbReference type="NCBI Taxonomy" id="1802305"/>
    <lineage>
        <taxon>Bacteria</taxon>
        <taxon>Candidatus Tayloriibacteriota</taxon>
    </lineage>
</organism>
<accession>A0A1G2ME99</accession>
<dbReference type="AlphaFoldDB" id="A0A1G2ME99"/>
<evidence type="ECO:0000313" key="1">
    <source>
        <dbReference type="EMBL" id="OHA22143.1"/>
    </source>
</evidence>